<dbReference type="AlphaFoldDB" id="A0A1G9U0H3"/>
<feature type="region of interest" description="Disordered" evidence="1">
    <location>
        <begin position="255"/>
        <end position="289"/>
    </location>
</feature>
<sequence>MAPADIEDELVAAYAAIGKAVADFASTLMKLYDDLDPQVQQYAGDVLMPLLRVSQVKGNKLIDRAMSLVEHPVVLEALSEGRIDEGKALMIIDQVSVLDAANQAIAEPVLIAHAASHNYTASQRYARRYVLKLDAEAALRRHEEKRKQRLVEKFNLDDGMASLRVVLPALDAALAFDRIDRIARALPKDDRTLDQKRSDVAADLLMGKETPAPQSEVCVNLTMPITNILGLTTDPVMLAGYGDPCLLRSWRMSRRMGSGSASSPTPPPGWPNTSPPTGPPQHNANSSTPAIRRAPWSAATNRRTAATWIIVARSTGPTPRCRTCGRSAGTTTG</sequence>
<protein>
    <recommendedName>
        <fullName evidence="2">DUF222 domain-containing protein</fullName>
    </recommendedName>
</protein>
<dbReference type="Pfam" id="PF02720">
    <property type="entry name" value="DUF222"/>
    <property type="match status" value="1"/>
</dbReference>
<accession>A0A1G9U0H3</accession>
<name>A0A1G9U0H3_ALLAB</name>
<dbReference type="RefSeq" id="WP_083383708.1">
    <property type="nucleotide sequence ID" value="NZ_LT629701.1"/>
</dbReference>
<dbReference type="InterPro" id="IPR003870">
    <property type="entry name" value="DUF222"/>
</dbReference>
<dbReference type="EMBL" id="LT629701">
    <property type="protein sequence ID" value="SDM53540.1"/>
    <property type="molecule type" value="Genomic_DNA"/>
</dbReference>
<dbReference type="STRING" id="211114.SAMN04489726_2109"/>
<reference evidence="3 4" key="1">
    <citation type="submission" date="2016-10" db="EMBL/GenBank/DDBJ databases">
        <authorList>
            <person name="de Groot N.N."/>
        </authorList>
    </citation>
    <scope>NUCLEOTIDE SEQUENCE [LARGE SCALE GENOMIC DNA]</scope>
    <source>
        <strain evidence="3 4">DSM 44149</strain>
    </source>
</reference>
<evidence type="ECO:0000256" key="1">
    <source>
        <dbReference type="SAM" id="MobiDB-lite"/>
    </source>
</evidence>
<feature type="compositionally biased region" description="Pro residues" evidence="1">
    <location>
        <begin position="264"/>
        <end position="279"/>
    </location>
</feature>
<evidence type="ECO:0000259" key="2">
    <source>
        <dbReference type="Pfam" id="PF02720"/>
    </source>
</evidence>
<dbReference type="Proteomes" id="UP000183376">
    <property type="component" value="Chromosome I"/>
</dbReference>
<organism evidence="3 4">
    <name type="scientific">Allokutzneria albata</name>
    <name type="common">Kibdelosporangium albatum</name>
    <dbReference type="NCBI Taxonomy" id="211114"/>
    <lineage>
        <taxon>Bacteria</taxon>
        <taxon>Bacillati</taxon>
        <taxon>Actinomycetota</taxon>
        <taxon>Actinomycetes</taxon>
        <taxon>Pseudonocardiales</taxon>
        <taxon>Pseudonocardiaceae</taxon>
        <taxon>Allokutzneria</taxon>
    </lineage>
</organism>
<evidence type="ECO:0000313" key="3">
    <source>
        <dbReference type="EMBL" id="SDM53540.1"/>
    </source>
</evidence>
<evidence type="ECO:0000313" key="4">
    <source>
        <dbReference type="Proteomes" id="UP000183376"/>
    </source>
</evidence>
<proteinExistence type="predicted"/>
<gene>
    <name evidence="3" type="ORF">SAMN04489726_2109</name>
</gene>
<keyword evidence="4" id="KW-1185">Reference proteome</keyword>
<feature type="domain" description="DUF222" evidence="2">
    <location>
        <begin position="50"/>
        <end position="201"/>
    </location>
</feature>